<reference evidence="2 3" key="1">
    <citation type="journal article" date="2012" name="Int. J. Syst. Evol. Microbiol.">
        <title>Flammeovirga pacifica sp. nov., isolated from deep-sea sediment.</title>
        <authorList>
            <person name="Xu H."/>
            <person name="Fu Y."/>
            <person name="Yang N."/>
            <person name="Ding Z."/>
            <person name="Lai Q."/>
            <person name="Zeng R."/>
        </authorList>
    </citation>
    <scope>NUCLEOTIDE SEQUENCE [LARGE SCALE GENOMIC DNA]</scope>
    <source>
        <strain evidence="3">DSM 24597 / LMG 26175 / WPAGA1</strain>
    </source>
</reference>
<feature type="signal peptide" evidence="1">
    <location>
        <begin position="1"/>
        <end position="21"/>
    </location>
</feature>
<keyword evidence="3" id="KW-1185">Reference proteome</keyword>
<protein>
    <recommendedName>
        <fullName evidence="4">Tetratricopeptide repeat protein</fullName>
    </recommendedName>
</protein>
<dbReference type="PROSITE" id="PS51257">
    <property type="entry name" value="PROKAR_LIPOPROTEIN"/>
    <property type="match status" value="1"/>
</dbReference>
<evidence type="ECO:0000313" key="2">
    <source>
        <dbReference type="EMBL" id="OHX66854.1"/>
    </source>
</evidence>
<dbReference type="Gene3D" id="1.25.40.10">
    <property type="entry name" value="Tetratricopeptide repeat domain"/>
    <property type="match status" value="1"/>
</dbReference>
<dbReference type="InterPro" id="IPR011990">
    <property type="entry name" value="TPR-like_helical_dom_sf"/>
</dbReference>
<accession>A0A1S1Z0Q5</accession>
<feature type="chain" id="PRO_5010373016" description="Tetratricopeptide repeat protein" evidence="1">
    <location>
        <begin position="22"/>
        <end position="463"/>
    </location>
</feature>
<keyword evidence="1" id="KW-0732">Signal</keyword>
<dbReference type="Proteomes" id="UP000179797">
    <property type="component" value="Unassembled WGS sequence"/>
</dbReference>
<evidence type="ECO:0008006" key="4">
    <source>
        <dbReference type="Google" id="ProtNLM"/>
    </source>
</evidence>
<gene>
    <name evidence="2" type="ORF">NH26_11040</name>
</gene>
<comment type="caution">
    <text evidence="2">The sequence shown here is derived from an EMBL/GenBank/DDBJ whole genome shotgun (WGS) entry which is preliminary data.</text>
</comment>
<evidence type="ECO:0000313" key="3">
    <source>
        <dbReference type="Proteomes" id="UP000179797"/>
    </source>
</evidence>
<name>A0A1S1Z0Q5_FLAPC</name>
<dbReference type="OrthoDB" id="9769023at2"/>
<dbReference type="RefSeq" id="WP_044222960.1">
    <property type="nucleotide sequence ID" value="NZ_JRYR02000001.1"/>
</dbReference>
<dbReference type="STRING" id="915059.NH26_11040"/>
<dbReference type="AlphaFoldDB" id="A0A1S1Z0Q5"/>
<dbReference type="SUPFAM" id="SSF48452">
    <property type="entry name" value="TPR-like"/>
    <property type="match status" value="1"/>
</dbReference>
<proteinExistence type="predicted"/>
<evidence type="ECO:0000256" key="1">
    <source>
        <dbReference type="SAM" id="SignalP"/>
    </source>
</evidence>
<organism evidence="2 3">
    <name type="scientific">Flammeovirga pacifica</name>
    <dbReference type="NCBI Taxonomy" id="915059"/>
    <lineage>
        <taxon>Bacteria</taxon>
        <taxon>Pseudomonadati</taxon>
        <taxon>Bacteroidota</taxon>
        <taxon>Cytophagia</taxon>
        <taxon>Cytophagales</taxon>
        <taxon>Flammeovirgaceae</taxon>
        <taxon>Flammeovirga</taxon>
    </lineage>
</organism>
<sequence length="463" mass="52827">MKYYLRFFVCAIVACIVVACAPTFYEKTYEFNKALAEGNFDAAALMMSQSEKKMSKGRLEFLYLVNSGMVASLQDNFEKSNQDFQKADIFIEDHKKNAFEEGGALLLNPNLTTYPGEDHEKLMVNYFKALNYLEMRQYNEALVECKRMNLRLNQLSDKYKSDKKYKRDAFINVMMGIVYEAFNDPNNAFIAYRNALDIYQNDYAKLFKMPVPDQLKFDLIRTARETGLYDEADKYATQFGMDFQKDDSYAHLTLLWNNGMSPVKAEWGVNFAIIQGSNGYVTFVNKELGLSFPFYCGNDMPAVTWIKAVFPKYVERKNFYKHARLVGADNIAYKFSHAENINAISFKVLEERMLLEFSKSLLRVAMKQSIAARVGQENEGLGAALSILGSASESADTRSWQSLPRDISYTRIPLKEGQTSVEIILTNDKGVEEKKTIPLPQFGKGENVVLPYYSLASYAAKAY</sequence>
<dbReference type="EMBL" id="JRYR02000001">
    <property type="protein sequence ID" value="OHX66854.1"/>
    <property type="molecule type" value="Genomic_DNA"/>
</dbReference>